<dbReference type="InterPro" id="IPR016171">
    <property type="entry name" value="Vanillyl_alc_oxidase_C-sub2"/>
</dbReference>
<keyword evidence="4" id="KW-1185">Reference proteome</keyword>
<evidence type="ECO:0000259" key="2">
    <source>
        <dbReference type="PROSITE" id="PS51387"/>
    </source>
</evidence>
<dbReference type="Gene3D" id="3.30.43.10">
    <property type="entry name" value="Uridine Diphospho-n-acetylenolpyruvylglucosamine Reductase, domain 2"/>
    <property type="match status" value="1"/>
</dbReference>
<proteinExistence type="predicted"/>
<protein>
    <submittedName>
        <fullName evidence="3">FAD-binding protein</fullName>
    </submittedName>
</protein>
<dbReference type="InterPro" id="IPR016169">
    <property type="entry name" value="FAD-bd_PCMH_sub2"/>
</dbReference>
<dbReference type="RefSeq" id="WP_277193484.1">
    <property type="nucleotide sequence ID" value="NZ_JAROAV010000052.1"/>
</dbReference>
<dbReference type="Proteomes" id="UP001528912">
    <property type="component" value="Unassembled WGS sequence"/>
</dbReference>
<sequence length="415" mass="44863">MTVAETNWAGNHVYRAQRVARPRTVDELRALVVGASAVRPLGSRHSFNALADTDDLLLSTVALPELVRVDPDARTVTVGGGMRYGAVADQLHRAGWALPNLASLPHISVAGAVATGTHGSGDRNGSLATAVSGLRIMTAAGEEVELRRGEEGFDGAVVSLGALGVVTEMTLDVVPTFDVHQRLFGHVPWDVVVERFDEVSASAYSVSLFTTWHEDTIGLAWLKEVADGAFGESFFGAAPLTEQRHMLADQDPRHTTVQLGVAGPWHERLPHFRPEFTPSSGAEIQSEYLVPRAHAREAILAMRDLGPRLAGVLQVGEIRTVAADELWLSSAYGTDVVGFHLTWRPDQAAVAAVLPAIEGELFPLGARPHWGKVYVDRDRLVPGMYPRLEEFGSLAARFDPRGVFRNAMLRGLLEG</sequence>
<dbReference type="Gene3D" id="3.30.70.2520">
    <property type="match status" value="1"/>
</dbReference>
<dbReference type="EMBL" id="JAROAV010000052">
    <property type="protein sequence ID" value="MDF8266227.1"/>
    <property type="molecule type" value="Genomic_DNA"/>
</dbReference>
<dbReference type="InterPro" id="IPR016166">
    <property type="entry name" value="FAD-bd_PCMH"/>
</dbReference>
<dbReference type="PANTHER" id="PTHR43762">
    <property type="entry name" value="L-GULONOLACTONE OXIDASE"/>
    <property type="match status" value="1"/>
</dbReference>
<dbReference type="Pfam" id="PF04030">
    <property type="entry name" value="ALO"/>
    <property type="match status" value="1"/>
</dbReference>
<dbReference type="InterPro" id="IPR007173">
    <property type="entry name" value="ALO_C"/>
</dbReference>
<gene>
    <name evidence="3" type="ORF">P4R38_18400</name>
</gene>
<dbReference type="InterPro" id="IPR006094">
    <property type="entry name" value="Oxid_FAD_bind_N"/>
</dbReference>
<evidence type="ECO:0000313" key="4">
    <source>
        <dbReference type="Proteomes" id="UP001528912"/>
    </source>
</evidence>
<dbReference type="Gene3D" id="3.30.465.10">
    <property type="match status" value="1"/>
</dbReference>
<dbReference type="PROSITE" id="PS51387">
    <property type="entry name" value="FAD_PCMH"/>
    <property type="match status" value="1"/>
</dbReference>
<feature type="domain" description="FAD-binding PCMH-type" evidence="2">
    <location>
        <begin position="12"/>
        <end position="176"/>
    </location>
</feature>
<organism evidence="3 4">
    <name type="scientific">Luteipulveratus flavus</name>
    <dbReference type="NCBI Taxonomy" id="3031728"/>
    <lineage>
        <taxon>Bacteria</taxon>
        <taxon>Bacillati</taxon>
        <taxon>Actinomycetota</taxon>
        <taxon>Actinomycetes</taxon>
        <taxon>Micrococcales</taxon>
        <taxon>Dermacoccaceae</taxon>
        <taxon>Luteipulveratus</taxon>
    </lineage>
</organism>
<dbReference type="SUPFAM" id="SSF56176">
    <property type="entry name" value="FAD-binding/transporter-associated domain-like"/>
    <property type="match status" value="1"/>
</dbReference>
<dbReference type="Gene3D" id="3.30.70.2530">
    <property type="match status" value="1"/>
</dbReference>
<dbReference type="InterPro" id="IPR016167">
    <property type="entry name" value="FAD-bd_PCMH_sub1"/>
</dbReference>
<comment type="caution">
    <text evidence="3">The sequence shown here is derived from an EMBL/GenBank/DDBJ whole genome shotgun (WGS) entry which is preliminary data.</text>
</comment>
<evidence type="ECO:0000313" key="3">
    <source>
        <dbReference type="EMBL" id="MDF8266227.1"/>
    </source>
</evidence>
<keyword evidence="1" id="KW-0560">Oxidoreductase</keyword>
<dbReference type="Pfam" id="PF01565">
    <property type="entry name" value="FAD_binding_4"/>
    <property type="match status" value="1"/>
</dbReference>
<dbReference type="InterPro" id="IPR010031">
    <property type="entry name" value="FAD_lactone_oxidase-like"/>
</dbReference>
<name>A0ABT6CBF1_9MICO</name>
<reference evidence="3 4" key="1">
    <citation type="submission" date="2023-03" db="EMBL/GenBank/DDBJ databases">
        <title>YIM 133296 draft genome.</title>
        <authorList>
            <person name="Xiong L."/>
        </authorList>
    </citation>
    <scope>NUCLEOTIDE SEQUENCE [LARGE SCALE GENOMIC DNA]</scope>
    <source>
        <strain evidence="3 4">YIM 133296</strain>
    </source>
</reference>
<dbReference type="Gene3D" id="1.10.45.10">
    <property type="entry name" value="Vanillyl-alcohol Oxidase, Chain A, domain 4"/>
    <property type="match status" value="1"/>
</dbReference>
<dbReference type="InterPro" id="IPR036318">
    <property type="entry name" value="FAD-bd_PCMH-like_sf"/>
</dbReference>
<evidence type="ECO:0000256" key="1">
    <source>
        <dbReference type="ARBA" id="ARBA00023002"/>
    </source>
</evidence>
<dbReference type="PANTHER" id="PTHR43762:SF1">
    <property type="entry name" value="D-ARABINONO-1,4-LACTONE OXIDASE"/>
    <property type="match status" value="1"/>
</dbReference>
<dbReference type="PIRSF" id="PIRSF000136">
    <property type="entry name" value="LGO_GLO"/>
    <property type="match status" value="1"/>
</dbReference>
<accession>A0ABT6CBF1</accession>